<dbReference type="Proteomes" id="UP000007797">
    <property type="component" value="Unassembled WGS sequence"/>
</dbReference>
<comment type="pathway">
    <text evidence="2 11">Porphyrin-containing compound metabolism; protoporphyrin-IX biosynthesis; protoporphyrin-IX from protoporphyrinogen-IX: step 1/1.</text>
</comment>
<dbReference type="RefSeq" id="XP_004354134.1">
    <property type="nucleotide sequence ID" value="XM_004354082.1"/>
</dbReference>
<dbReference type="Pfam" id="PF01593">
    <property type="entry name" value="Amino_oxidase"/>
    <property type="match status" value="1"/>
</dbReference>
<evidence type="ECO:0000256" key="2">
    <source>
        <dbReference type="ARBA" id="ARBA00005073"/>
    </source>
</evidence>
<evidence type="ECO:0000256" key="8">
    <source>
        <dbReference type="ARBA" id="ARBA00023133"/>
    </source>
</evidence>
<dbReference type="InterPro" id="IPR050464">
    <property type="entry name" value="Zeta_carotene_desat/Oxidored"/>
</dbReference>
<keyword evidence="8 11" id="KW-0350">Heme biosynthesis</keyword>
<keyword evidence="9 11" id="KW-0627">Porphyrin biosynthesis</keyword>
<organism evidence="13 14">
    <name type="scientific">Cavenderia fasciculata</name>
    <name type="common">Slime mold</name>
    <name type="synonym">Dictyostelium fasciculatum</name>
    <dbReference type="NCBI Taxonomy" id="261658"/>
    <lineage>
        <taxon>Eukaryota</taxon>
        <taxon>Amoebozoa</taxon>
        <taxon>Evosea</taxon>
        <taxon>Eumycetozoa</taxon>
        <taxon>Dictyostelia</taxon>
        <taxon>Acytosteliales</taxon>
        <taxon>Cavenderiaceae</taxon>
        <taxon>Cavenderia</taxon>
    </lineage>
</organism>
<dbReference type="OMA" id="EHNQAVQ"/>
<comment type="catalytic activity">
    <reaction evidence="10 11">
        <text>protoporphyrinogen IX + 3 O2 = protoporphyrin IX + 3 H2O2</text>
        <dbReference type="Rhea" id="RHEA:25576"/>
        <dbReference type="ChEBI" id="CHEBI:15379"/>
        <dbReference type="ChEBI" id="CHEBI:16240"/>
        <dbReference type="ChEBI" id="CHEBI:57306"/>
        <dbReference type="ChEBI" id="CHEBI:57307"/>
        <dbReference type="EC" id="1.3.3.4"/>
    </reaction>
</comment>
<dbReference type="InterPro" id="IPR036188">
    <property type="entry name" value="FAD/NAD-bd_sf"/>
</dbReference>
<protein>
    <recommendedName>
        <fullName evidence="4 11">Protoporphyrinogen oxidase</fullName>
        <ecNumber evidence="4 11">1.3.3.4</ecNumber>
    </recommendedName>
</protein>
<dbReference type="SUPFAM" id="SSF51905">
    <property type="entry name" value="FAD/NAD(P)-binding domain"/>
    <property type="match status" value="1"/>
</dbReference>
<dbReference type="EMBL" id="GL883026">
    <property type="protein sequence ID" value="EGG15392.1"/>
    <property type="molecule type" value="Genomic_DNA"/>
</dbReference>
<evidence type="ECO:0000256" key="4">
    <source>
        <dbReference type="ARBA" id="ARBA00012867"/>
    </source>
</evidence>
<evidence type="ECO:0000256" key="6">
    <source>
        <dbReference type="ARBA" id="ARBA00022827"/>
    </source>
</evidence>
<keyword evidence="14" id="KW-1185">Reference proteome</keyword>
<dbReference type="STRING" id="1054147.F4Q9M3"/>
<name>F4Q9M3_CACFS</name>
<evidence type="ECO:0000256" key="9">
    <source>
        <dbReference type="ARBA" id="ARBA00023244"/>
    </source>
</evidence>
<gene>
    <name evidence="13" type="primary">hemG</name>
    <name evidence="13" type="ORF">DFA_10226</name>
</gene>
<keyword evidence="7 11" id="KW-0560">Oxidoreductase</keyword>
<keyword evidence="6 11" id="KW-0274">FAD</keyword>
<dbReference type="GO" id="GO:0005743">
    <property type="term" value="C:mitochondrial inner membrane"/>
    <property type="evidence" value="ECO:0007669"/>
    <property type="project" value="UniProtKB-SubCell"/>
</dbReference>
<dbReference type="UniPathway" id="UPA00251">
    <property type="reaction ID" value="UER00324"/>
</dbReference>
<sequence length="528" mass="58536">MSNIISSSKKIGIVGGGISGLSCYHYLTKSLNRLNNNKGNIHADIHLYEAKDRTGGWIQSFAVPQNNNNNNTYVLEKGPRSLRAAGNGKHTLDLVSELRLDNKVIFASGSSKTRYLLLDGKIQKMPQSFSEAMSFSYQHGLFGAFFGEPIKGKRDASLSDESVQSFFERRFGKTVAQSFIEPLTLGIFGGDYSTLSIKSCFPSMEKIESKYGSLIKGNLLQSLSSDKTKQQEADQEQCKLSHDAVRRVKSIMSKDVQASGVFSFQDGLSTLTMSLEQSIAGNRLAKNSALEKVTYKNGHFSLTFNGQPNKQVDTDILVSTTPFYALGNAFTQQDPILSQLLLEQEYSNIAVINFVFNDLSVREKVKHFGFGYLIPSKENQPVLGVAIDSNTFPQFIKGDQQQQQESTILTVMIGGNSRVAKRNASWIDVSKSNDQQLIEIAANHLQQFLGIDYRQSAIYTQSNVCRQAIPHYSVGHSSLIDRINQHVEKTYNHSLFIGGNSLIGVGVNDAIYNSKLLSNNLIQKQFNK</sequence>
<dbReference type="PANTHER" id="PTHR42923:SF3">
    <property type="entry name" value="PROTOPORPHYRINOGEN OXIDASE"/>
    <property type="match status" value="1"/>
</dbReference>
<dbReference type="OrthoDB" id="419752at2759"/>
<dbReference type="GO" id="GO:0048870">
    <property type="term" value="P:cell motility"/>
    <property type="evidence" value="ECO:0007669"/>
    <property type="project" value="EnsemblProtists"/>
</dbReference>
<keyword evidence="5 11" id="KW-0285">Flavoprotein</keyword>
<dbReference type="InterPro" id="IPR002937">
    <property type="entry name" value="Amino_oxidase"/>
</dbReference>
<dbReference type="GeneID" id="14867088"/>
<evidence type="ECO:0000313" key="13">
    <source>
        <dbReference type="EMBL" id="EGG15392.1"/>
    </source>
</evidence>
<evidence type="ECO:0000256" key="10">
    <source>
        <dbReference type="ARBA" id="ARBA00047554"/>
    </source>
</evidence>
<dbReference type="InterPro" id="IPR004572">
    <property type="entry name" value="Protoporphyrinogen_oxidase"/>
</dbReference>
<dbReference type="PANTHER" id="PTHR42923">
    <property type="entry name" value="PROTOPORPHYRINOGEN OXIDASE"/>
    <property type="match status" value="1"/>
</dbReference>
<proteinExistence type="inferred from homology"/>
<dbReference type="AlphaFoldDB" id="F4Q9M3"/>
<comment type="subcellular location">
    <subcellularLocation>
        <location evidence="11">Mitochondrion inner membrane</location>
    </subcellularLocation>
</comment>
<evidence type="ECO:0000256" key="11">
    <source>
        <dbReference type="RuleBase" id="RU367069"/>
    </source>
</evidence>
<dbReference type="EC" id="1.3.3.4" evidence="4 11"/>
<accession>F4Q9M3</accession>
<dbReference type="SUPFAM" id="SSF54373">
    <property type="entry name" value="FAD-linked reductases, C-terminal domain"/>
    <property type="match status" value="1"/>
</dbReference>
<dbReference type="GO" id="GO:0006782">
    <property type="term" value="P:protoporphyrinogen IX biosynthetic process"/>
    <property type="evidence" value="ECO:0007669"/>
    <property type="project" value="UniProtKB-UniRule"/>
</dbReference>
<dbReference type="Gene3D" id="3.50.50.60">
    <property type="entry name" value="FAD/NAD(P)-binding domain"/>
    <property type="match status" value="1"/>
</dbReference>
<evidence type="ECO:0000256" key="5">
    <source>
        <dbReference type="ARBA" id="ARBA00022630"/>
    </source>
</evidence>
<comment type="similarity">
    <text evidence="3 11">Belongs to the protoporphyrinogen/coproporphyrinogen oxidase family. Protoporphyrinogen oxidase subfamily.</text>
</comment>
<comment type="cofactor">
    <cofactor evidence="11">
        <name>FAD</name>
        <dbReference type="ChEBI" id="CHEBI:57692"/>
    </cofactor>
    <text evidence="11">Binds 1 FAD per subunit.</text>
</comment>
<evidence type="ECO:0000256" key="7">
    <source>
        <dbReference type="ARBA" id="ARBA00023002"/>
    </source>
</evidence>
<comment type="function">
    <text evidence="1 11">Catalyzes the 6-electron oxidation of protoporphyrinogen-IX to form protoporphyrin-IX.</text>
</comment>
<dbReference type="KEGG" id="dfa:DFA_10226"/>
<evidence type="ECO:0000259" key="12">
    <source>
        <dbReference type="Pfam" id="PF01593"/>
    </source>
</evidence>
<dbReference type="NCBIfam" id="TIGR00562">
    <property type="entry name" value="proto_IX_ox"/>
    <property type="match status" value="1"/>
</dbReference>
<evidence type="ECO:0000256" key="1">
    <source>
        <dbReference type="ARBA" id="ARBA00002600"/>
    </source>
</evidence>
<evidence type="ECO:0000256" key="3">
    <source>
        <dbReference type="ARBA" id="ARBA00010551"/>
    </source>
</evidence>
<dbReference type="GO" id="GO:0004729">
    <property type="term" value="F:oxygen-dependent protoporphyrinogen oxidase activity"/>
    <property type="evidence" value="ECO:0007669"/>
    <property type="project" value="UniProtKB-UniRule"/>
</dbReference>
<reference evidence="14" key="1">
    <citation type="journal article" date="2011" name="Genome Res.">
        <title>Phylogeny-wide analysis of social amoeba genomes highlights ancient origins for complex intercellular communication.</title>
        <authorList>
            <person name="Heidel A.J."/>
            <person name="Lawal H.M."/>
            <person name="Felder M."/>
            <person name="Schilde C."/>
            <person name="Helps N.R."/>
            <person name="Tunggal B."/>
            <person name="Rivero F."/>
            <person name="John U."/>
            <person name="Schleicher M."/>
            <person name="Eichinger L."/>
            <person name="Platzer M."/>
            <person name="Noegel A.A."/>
            <person name="Schaap P."/>
            <person name="Gloeckner G."/>
        </authorList>
    </citation>
    <scope>NUCLEOTIDE SEQUENCE [LARGE SCALE GENOMIC DNA]</scope>
    <source>
        <strain evidence="14">SH3</strain>
    </source>
</reference>
<evidence type="ECO:0000313" key="14">
    <source>
        <dbReference type="Proteomes" id="UP000007797"/>
    </source>
</evidence>
<feature type="domain" description="Amine oxidase" evidence="12">
    <location>
        <begin position="18"/>
        <end position="479"/>
    </location>
</feature>